<keyword evidence="1" id="KW-0472">Membrane</keyword>
<sequence length="126" mass="14599">MKIVWIIFGTISLSLGIIGAFLPILPTTPFLLLTAYCYGKGSEKFHSRLVSSKIYKKYIKECVQERSMTLKQKLILLLFVSFMSITFMIIYQNILIRSILSLVILGHLLFFGFYVKTKNKRFFLNS</sequence>
<proteinExistence type="predicted"/>
<dbReference type="PIRSF" id="PIRSF016789">
    <property type="entry name" value="DUF454"/>
    <property type="match status" value="1"/>
</dbReference>
<dbReference type="EMBL" id="SELH01000017">
    <property type="protein sequence ID" value="TWP28697.1"/>
    <property type="molecule type" value="Genomic_DNA"/>
</dbReference>
<accession>A0A563DF44</accession>
<organism evidence="2 3">
    <name type="scientific">Apibacter muscae</name>
    <dbReference type="NCBI Taxonomy" id="2509004"/>
    <lineage>
        <taxon>Bacteria</taxon>
        <taxon>Pseudomonadati</taxon>
        <taxon>Bacteroidota</taxon>
        <taxon>Flavobacteriia</taxon>
        <taxon>Flavobacteriales</taxon>
        <taxon>Weeksellaceae</taxon>
        <taxon>Apibacter</taxon>
    </lineage>
</organism>
<dbReference type="RefSeq" id="WP_146292300.1">
    <property type="nucleotide sequence ID" value="NZ_SELH01000017.1"/>
</dbReference>
<gene>
    <name evidence="2" type="ORF">ETU09_05100</name>
</gene>
<dbReference type="OrthoDB" id="9813800at2"/>
<evidence type="ECO:0000313" key="2">
    <source>
        <dbReference type="EMBL" id="TWP28697.1"/>
    </source>
</evidence>
<comment type="caution">
    <text evidence="2">The sequence shown here is derived from an EMBL/GenBank/DDBJ whole genome shotgun (WGS) entry which is preliminary data.</text>
</comment>
<evidence type="ECO:0000256" key="1">
    <source>
        <dbReference type="SAM" id="Phobius"/>
    </source>
</evidence>
<evidence type="ECO:0000313" key="3">
    <source>
        <dbReference type="Proteomes" id="UP000319499"/>
    </source>
</evidence>
<name>A0A563DF44_9FLAO</name>
<feature type="transmembrane region" description="Helical" evidence="1">
    <location>
        <begin position="98"/>
        <end position="115"/>
    </location>
</feature>
<dbReference type="InterPro" id="IPR007401">
    <property type="entry name" value="DUF454"/>
</dbReference>
<keyword evidence="1" id="KW-0812">Transmembrane</keyword>
<dbReference type="Proteomes" id="UP000319499">
    <property type="component" value="Unassembled WGS sequence"/>
</dbReference>
<keyword evidence="3" id="KW-1185">Reference proteome</keyword>
<keyword evidence="1" id="KW-1133">Transmembrane helix</keyword>
<protein>
    <submittedName>
        <fullName evidence="2">DUF454 domain-containing protein</fullName>
    </submittedName>
</protein>
<dbReference type="AlphaFoldDB" id="A0A563DF44"/>
<dbReference type="PANTHER" id="PTHR35813">
    <property type="entry name" value="INNER MEMBRANE PROTEIN YBAN"/>
    <property type="match status" value="1"/>
</dbReference>
<dbReference type="GO" id="GO:0005886">
    <property type="term" value="C:plasma membrane"/>
    <property type="evidence" value="ECO:0007669"/>
    <property type="project" value="TreeGrafter"/>
</dbReference>
<feature type="transmembrane region" description="Helical" evidence="1">
    <location>
        <begin position="74"/>
        <end position="92"/>
    </location>
</feature>
<dbReference type="PANTHER" id="PTHR35813:SF1">
    <property type="entry name" value="INNER MEMBRANE PROTEIN YBAN"/>
    <property type="match status" value="1"/>
</dbReference>
<feature type="transmembrane region" description="Helical" evidence="1">
    <location>
        <begin position="6"/>
        <end position="39"/>
    </location>
</feature>
<dbReference type="Pfam" id="PF04304">
    <property type="entry name" value="DUF454"/>
    <property type="match status" value="1"/>
</dbReference>
<reference evidence="2 3" key="1">
    <citation type="submission" date="2019-02" db="EMBL/GenBank/DDBJ databases">
        <title>Apibacter muscae sp. nov.: a novel member of the house fly microbiota.</title>
        <authorList>
            <person name="Park R."/>
        </authorList>
    </citation>
    <scope>NUCLEOTIDE SEQUENCE [LARGE SCALE GENOMIC DNA]</scope>
    <source>
        <strain evidence="2 3">AL1</strain>
    </source>
</reference>